<accession>A0A5S5CAA2</accession>
<reference evidence="2 3" key="1">
    <citation type="submission" date="2019-07" db="EMBL/GenBank/DDBJ databases">
        <title>Genomic Encyclopedia of Archaeal and Bacterial Type Strains, Phase II (KMG-II): from individual species to whole genera.</title>
        <authorList>
            <person name="Goeker M."/>
        </authorList>
    </citation>
    <scope>NUCLEOTIDE SEQUENCE [LARGE SCALE GENOMIC DNA]</scope>
    <source>
        <strain evidence="2 3">DSM 17527</strain>
    </source>
</reference>
<dbReference type="AlphaFoldDB" id="A0A5S5CAA2"/>
<dbReference type="EMBL" id="VNHU01000003">
    <property type="protein sequence ID" value="TYP75260.1"/>
    <property type="molecule type" value="Genomic_DNA"/>
</dbReference>
<name>A0A5S5CAA2_9FLAO</name>
<comment type="caution">
    <text evidence="2">The sequence shown here is derived from an EMBL/GenBank/DDBJ whole genome shotgun (WGS) entry which is preliminary data.</text>
</comment>
<dbReference type="Proteomes" id="UP000324376">
    <property type="component" value="Unassembled WGS sequence"/>
</dbReference>
<organism evidence="2 3">
    <name type="scientific">Aquimarina intermedia</name>
    <dbReference type="NCBI Taxonomy" id="350814"/>
    <lineage>
        <taxon>Bacteria</taxon>
        <taxon>Pseudomonadati</taxon>
        <taxon>Bacteroidota</taxon>
        <taxon>Flavobacteriia</taxon>
        <taxon>Flavobacteriales</taxon>
        <taxon>Flavobacteriaceae</taxon>
        <taxon>Aquimarina</taxon>
    </lineage>
</organism>
<evidence type="ECO:0000313" key="2">
    <source>
        <dbReference type="EMBL" id="TYP75260.1"/>
    </source>
</evidence>
<dbReference type="RefSeq" id="WP_148782249.1">
    <property type="nucleotide sequence ID" value="NZ_VNHU01000003.1"/>
</dbReference>
<feature type="coiled-coil region" evidence="1">
    <location>
        <begin position="4"/>
        <end position="31"/>
    </location>
</feature>
<dbReference type="OrthoDB" id="9867122at2"/>
<proteinExistence type="predicted"/>
<gene>
    <name evidence="2" type="ORF">BD809_103324</name>
</gene>
<evidence type="ECO:0000256" key="1">
    <source>
        <dbReference type="SAM" id="Coils"/>
    </source>
</evidence>
<keyword evidence="3" id="KW-1185">Reference proteome</keyword>
<evidence type="ECO:0000313" key="3">
    <source>
        <dbReference type="Proteomes" id="UP000324376"/>
    </source>
</evidence>
<keyword evidence="1" id="KW-0175">Coiled coil</keyword>
<protein>
    <submittedName>
        <fullName evidence="2">Uncharacterized protein</fullName>
    </submittedName>
</protein>
<sequence>MINKEEHDRTINALLDAAEVAKRKLLEYLQEKNVDEIIIEINDMDEDNLNNLNDWALKGEFYRVCQAIKEFKESK</sequence>